<dbReference type="Proteomes" id="UP000812277">
    <property type="component" value="Unassembled WGS sequence"/>
</dbReference>
<organism evidence="2 3">
    <name type="scientific">Paenibacillus oenotherae</name>
    <dbReference type="NCBI Taxonomy" id="1435645"/>
    <lineage>
        <taxon>Bacteria</taxon>
        <taxon>Bacillati</taxon>
        <taxon>Bacillota</taxon>
        <taxon>Bacilli</taxon>
        <taxon>Bacillales</taxon>
        <taxon>Paenibacillaceae</taxon>
        <taxon>Paenibacillus</taxon>
    </lineage>
</organism>
<reference evidence="2 3" key="1">
    <citation type="submission" date="2021-07" db="EMBL/GenBank/DDBJ databases">
        <title>Paenibacillus radiodurans sp. nov., isolated from the southeastern edge of Tengger Desert.</title>
        <authorList>
            <person name="Zhang G."/>
        </authorList>
    </citation>
    <scope>NUCLEOTIDE SEQUENCE [LARGE SCALE GENOMIC DNA]</scope>
    <source>
        <strain evidence="2 3">DT7-4</strain>
    </source>
</reference>
<sequence length="183" mass="20650">MEEHAICPWCQTEIVWDEEIGPERHCPHCENELSGYRTLQLGLEDEEELGEPAGHNQEQEDWRGGSLDGLNPEEDDLSEFIQYSREHLAFEETVEQIIDEQVEAPECPSCREYMLEAGKQTVTSSSFEPVVPAALSAPILPAPFQVVWYVCPSCFRTENKLATPDQERLVQLLTEAADGKGND</sequence>
<dbReference type="EMBL" id="JAHZIJ010000003">
    <property type="protein sequence ID" value="MBW7474458.1"/>
    <property type="molecule type" value="Genomic_DNA"/>
</dbReference>
<evidence type="ECO:0000256" key="1">
    <source>
        <dbReference type="SAM" id="MobiDB-lite"/>
    </source>
</evidence>
<keyword evidence="3" id="KW-1185">Reference proteome</keyword>
<dbReference type="RefSeq" id="WP_219871698.1">
    <property type="nucleotide sequence ID" value="NZ_JAHZIJ010000003.1"/>
</dbReference>
<comment type="caution">
    <text evidence="2">The sequence shown here is derived from an EMBL/GenBank/DDBJ whole genome shotgun (WGS) entry which is preliminary data.</text>
</comment>
<protein>
    <submittedName>
        <fullName evidence="2">Uncharacterized protein</fullName>
    </submittedName>
</protein>
<feature type="region of interest" description="Disordered" evidence="1">
    <location>
        <begin position="48"/>
        <end position="71"/>
    </location>
</feature>
<accession>A0ABS7D5L0</accession>
<proteinExistence type="predicted"/>
<evidence type="ECO:0000313" key="2">
    <source>
        <dbReference type="EMBL" id="MBW7474458.1"/>
    </source>
</evidence>
<gene>
    <name evidence="2" type="ORF">K0T92_06845</name>
</gene>
<name>A0ABS7D5L0_9BACL</name>
<evidence type="ECO:0000313" key="3">
    <source>
        <dbReference type="Proteomes" id="UP000812277"/>
    </source>
</evidence>